<gene>
    <name evidence="2" type="ORF">ADEAN_000327200</name>
</gene>
<dbReference type="AlphaFoldDB" id="A0A7G2CA11"/>
<protein>
    <submittedName>
        <fullName evidence="2">Uncharacterized protein</fullName>
    </submittedName>
</protein>
<name>A0A7G2CA11_9TRYP</name>
<dbReference type="EMBL" id="LR877149">
    <property type="protein sequence ID" value="CAD2215814.1"/>
    <property type="molecule type" value="Genomic_DNA"/>
</dbReference>
<evidence type="ECO:0000313" key="3">
    <source>
        <dbReference type="Proteomes" id="UP000515908"/>
    </source>
</evidence>
<sequence>MNGLSVDGVTIAVEASRDHGVVLFNDRNEKGFFAKSEKEDGDKWSHDKYELIKEGKPMKEVIGYTFRSEREPEEWEGRGRGRGGRGGRGRGRMPRAEYIESQFEKYIAERDARLNKQNNVESNESKPTEGEATASTEANVPKPVGEEGPIE</sequence>
<feature type="compositionally biased region" description="Basic and acidic residues" evidence="1">
    <location>
        <begin position="67"/>
        <end position="79"/>
    </location>
</feature>
<feature type="region of interest" description="Disordered" evidence="1">
    <location>
        <begin position="63"/>
        <end position="95"/>
    </location>
</feature>
<keyword evidence="3" id="KW-1185">Reference proteome</keyword>
<organism evidence="2 3">
    <name type="scientific">Angomonas deanei</name>
    <dbReference type="NCBI Taxonomy" id="59799"/>
    <lineage>
        <taxon>Eukaryota</taxon>
        <taxon>Discoba</taxon>
        <taxon>Euglenozoa</taxon>
        <taxon>Kinetoplastea</taxon>
        <taxon>Metakinetoplastina</taxon>
        <taxon>Trypanosomatida</taxon>
        <taxon>Trypanosomatidae</taxon>
        <taxon>Strigomonadinae</taxon>
        <taxon>Angomonas</taxon>
    </lineage>
</organism>
<dbReference type="OrthoDB" id="439808at2759"/>
<feature type="region of interest" description="Disordered" evidence="1">
    <location>
        <begin position="110"/>
        <end position="151"/>
    </location>
</feature>
<proteinExistence type="predicted"/>
<evidence type="ECO:0000313" key="2">
    <source>
        <dbReference type="EMBL" id="CAD2215814.1"/>
    </source>
</evidence>
<dbReference type="Proteomes" id="UP000515908">
    <property type="component" value="Chromosome 05"/>
</dbReference>
<feature type="compositionally biased region" description="Basic residues" evidence="1">
    <location>
        <begin position="80"/>
        <end position="93"/>
    </location>
</feature>
<accession>A0A7G2CA11</accession>
<reference evidence="2 3" key="1">
    <citation type="submission" date="2020-08" db="EMBL/GenBank/DDBJ databases">
        <authorList>
            <person name="Newling K."/>
            <person name="Davey J."/>
            <person name="Forrester S."/>
        </authorList>
    </citation>
    <scope>NUCLEOTIDE SEQUENCE [LARGE SCALE GENOMIC DNA]</scope>
    <source>
        <strain evidence="3">Crithidia deanei Carvalho (ATCC PRA-265)</strain>
    </source>
</reference>
<evidence type="ECO:0000256" key="1">
    <source>
        <dbReference type="SAM" id="MobiDB-lite"/>
    </source>
</evidence>
<dbReference type="VEuPathDB" id="TriTrypDB:ADEAN_000327200"/>